<sequence>MFVLSANSWVKEDVQASTSIPPKVDGQLRCYLRLCVNQVLWMIPNSPDLTHVRVQWWGEEGEGTIFRPVDVKRGRKGAVSRTNARFPVRSGPKQLAAYFNDMGSLVLEVLSGPLMVTVGRAQVDNISRLAPNHPINGFFSVFSADTEKVAELQVAIVLESLMASYDSSSSLPTPDVSSHIYAMGSNDIQPINPPQVVPAHPPPAYLYSSTDDPFTSPAAVKQQSGRTTPCGIDSQIYGAHNQLRDSGQSRSSALSGHTIVLSSHQGGATDNSQSTVSRERSTTTTHPVTSGGYGADTTPTLDGALGTASTLQGISTLESQLGMSKPDSPRERSLPRFDGSIDAYQKQTTGVGSTDLVSMLLQRGGQLREAMIASTINTPHIRPTSVTDMDGVDMGIFSPIKREAPRRRSSTGSFLEEILTQQSPERRMESLEQGRLESEQFDQEIWALKMVLGDDFTTGDDLLLHTYHSQSGSDGGNDLSDFGDPLHDENLLEELFYKEVNDESDVTVSDDDVMKTKTWGVTDMSLMSMDEAANLRPASRSSLDMEPVRDCGHIRSSSPETQVRERSSSAERRRNKRSEKEAKKKKRNNISAERKRDVSHSPGEKKRKTKAHRDVTTMNESENTDLPERMSLGFTPSEAELLSTVGKTGDDPPVEGLSVQRLTLLGRVDVARVVIDRLRLHDEMTSSRETTPTKGAASRGRVKGKPPRPVRTKKASTYFVEYQFPVVTTSKETCEPNIMATEVMRVASKKVVNGDISYSHRSVFPVQFDQESIEKWWTIALVFKIYCRRPNQKVPQLIGVCSVPLKTVLKSEALFLEKIIDIKDRTDPSGQGSEVTVIGNLKVSIELASYGKDFSTALAKTRLAEMTDAKVVPIPAPKPRKSLPAPQSLPNGHEQMATQTEPRPVNLDQVPHPPPPGPPWMGVYGHPQQTSQTPAYQQTGNFETTSLRDYEESLTLHTLLMIPEGVDINPCTTNQPMKPEGKHHQHPVSFHLGRDGATRNLYLVCRMFWCDDVVNSNVCWGTSNPKFNFAQVEPILLTMSLLERLRNNFLVIEVWDKKTSAKSDELVGILKLPLHQFYMSYRDRRIAGSLLKSQYPVVSVDSHMPIVSPFSGAKFGTLKVLLAMGSQAQIGNLQRMMQDKGSAIAVPERPRYCLERQHLYGEARTADDYTAAMDNMVEHVFEVGVESVKGLRLRDNVIWGEADCFIQYHFPTQMTSKHQGAPQIMHATPSLKTFRTATTLCIPDPVFNDLVRHKIVLPEGTPVQREILNACAGVGGGAGGIPLEVWCRYYYPNVRDQVIAKTSLPLAKLCALVTMQKRGETNVQTFTLPLSSIAISDQEDDPQSATKIEDSGLLEVTINYKSHILKGVSEIHRPDHVNLGRPGATVCISVGVIRASGLKMAASALARLDQGMQYPAEVGVNTYIRVRMSHLGKEDERVTRTVARTFAPEFNFYLDFPSPLLWTQPDSDALSLAEILETAEVTFDLWHQIPGSDIEVDRHYVNTGSENVSGRKLVPVSGDVQLGSVTLGLCGLLTHKTGINGWFPVKLPAIGWDVQSEDSRHGNRGIERVVGGLELSLKFGHHDDVERVEQAARGVGWAPDFDIGHRDWDEADELLDQYHQMAVAVDMACFPLQNALVVGQTKLDAAARCYVRYKFYDRNAVCSKLLSLDQSEDDYVSVNVQHSKTLVIPGSSPFTWYLREERLEIQVWVTYTSENAEKQRPRNRDKLIGSAYIDLSSLADTRRRHHRVSDLYPLFKPGASSLGGACIRAHVSLTPRASGYQLDDESEDEADVLYMSGRDERKAKKTSPKKKLGLSGDKKDDMLTVDPEGTFLVHVSIERALHLPRVSEDGEEVPPSCYVSYQTSNESGATYTDICVANDDPVWKHEHDARFHRDLLTQANKDLVFKVWHKPRGVQQEPDKGVDKVLGFVSVDLSLLLRGFHRLTGWYNIINFSGDCQGQIKVSVVPQESLQRFQGLTTPEPTEVSGVMTPLDPTAASHPHFSEHYENVKRCHLRLHDTMVAMGGADPSTASRSILRSNLRDNIQQLDELTNRLKERLQVQSSSSAPFNSSISHEQSGSQSQKVKGGNDTTAELQASEPVEYLQPIAPLQPFASDSLDNVHTSATEGATVDGACVYESALKNARQVLQNIDQHMRAGPAAGTLTVSATYELVSGDAVTPGGEACDNTDKTSVSTTRHTHFEDDHGDDTLAPFWNRSYEFDDDDNDDDVNDDDVTLVEARPLNDVSSTNFCNGLPDAVLIRAQPAFPEVSTSSSRTRTSVDYSMDEDEYDHRGQHYAPGGSTDDYFGGDRSRFGAYSRWNYNMNSNVGATETGSPENANENNECVGGGGHSTLDTDRQQVDNSDTRPNETGQKPTLTHQSATHSSDNSSEGEEERHTGNGHGITHETVGSGDQVDGKTGNGRVNGTSSVRSSEHSRKSSVSSNDLRNHQNPALLICGSVHSRKSSTDSQDSRNHQYPASSTHSSEHLRKSSSNSEDSRHRESPKFPSEVVRVEAEGTNEDVFTVDDIDGDVTHQMEPCTGGTTPSDSLSPDTARKRPPMSPQKRGENSEYPFYRV</sequence>
<feature type="region of interest" description="Disordered" evidence="1">
    <location>
        <begin position="874"/>
        <end position="899"/>
    </location>
</feature>
<dbReference type="PANTHER" id="PTHR21254:SF1">
    <property type="entry name" value="C2 DOMAIN-CONTAINING PROTEIN 3"/>
    <property type="match status" value="1"/>
</dbReference>
<feature type="compositionally biased region" description="Low complexity" evidence="1">
    <location>
        <begin position="2061"/>
        <end position="2081"/>
    </location>
</feature>
<feature type="compositionally biased region" description="Basic and acidic residues" evidence="1">
    <location>
        <begin position="562"/>
        <end position="582"/>
    </location>
</feature>
<evidence type="ECO:0000313" key="3">
    <source>
        <dbReference type="EMBL" id="KAK2176740.1"/>
    </source>
</evidence>
<feature type="compositionally biased region" description="Low complexity" evidence="1">
    <location>
        <begin position="2268"/>
        <end position="2277"/>
    </location>
</feature>
<dbReference type="PANTHER" id="PTHR21254">
    <property type="entry name" value="C2 DOMAIN-CONTAINING PROTEIN 3"/>
    <property type="match status" value="1"/>
</dbReference>
<gene>
    <name evidence="3" type="ORF">NP493_643g03034</name>
</gene>
<dbReference type="PROSITE" id="PS50004">
    <property type="entry name" value="C2"/>
    <property type="match status" value="2"/>
</dbReference>
<feature type="region of interest" description="Disordered" evidence="1">
    <location>
        <begin position="260"/>
        <end position="295"/>
    </location>
</feature>
<comment type="caution">
    <text evidence="3">The sequence shown here is derived from an EMBL/GenBank/DDBJ whole genome shotgun (WGS) entry which is preliminary data.</text>
</comment>
<feature type="region of interest" description="Disordered" evidence="1">
    <location>
        <begin position="2057"/>
        <end position="2090"/>
    </location>
</feature>
<accession>A0AAD9NNP2</accession>
<feature type="compositionally biased region" description="Polar residues" evidence="1">
    <location>
        <begin position="260"/>
        <end position="271"/>
    </location>
</feature>
<dbReference type="GO" id="GO:0034451">
    <property type="term" value="C:centriolar satellite"/>
    <property type="evidence" value="ECO:0007669"/>
    <property type="project" value="TreeGrafter"/>
</dbReference>
<feature type="domain" description="C2" evidence="2">
    <location>
        <begin position="1814"/>
        <end position="1947"/>
    </location>
</feature>
<feature type="region of interest" description="Disordered" evidence="1">
    <location>
        <begin position="2325"/>
        <end position="2573"/>
    </location>
</feature>
<dbReference type="GO" id="GO:0061511">
    <property type="term" value="P:centriole elongation"/>
    <property type="evidence" value="ECO:0007669"/>
    <property type="project" value="TreeGrafter"/>
</dbReference>
<dbReference type="Pfam" id="PF25339">
    <property type="entry name" value="C2_C2CD3_N"/>
    <property type="match status" value="1"/>
</dbReference>
<feature type="compositionally biased region" description="Polar residues" evidence="1">
    <location>
        <begin position="2538"/>
        <end position="2548"/>
    </location>
</feature>
<dbReference type="GO" id="GO:0071539">
    <property type="term" value="P:protein localization to centrosome"/>
    <property type="evidence" value="ECO:0007669"/>
    <property type="project" value="TreeGrafter"/>
</dbReference>
<protein>
    <recommendedName>
        <fullName evidence="2">C2 domain-containing protein</fullName>
    </recommendedName>
</protein>
<dbReference type="EMBL" id="JAODUO010000643">
    <property type="protein sequence ID" value="KAK2176740.1"/>
    <property type="molecule type" value="Genomic_DNA"/>
</dbReference>
<dbReference type="CDD" id="cd00030">
    <property type="entry name" value="C2"/>
    <property type="match status" value="1"/>
</dbReference>
<dbReference type="GO" id="GO:0060271">
    <property type="term" value="P:cilium assembly"/>
    <property type="evidence" value="ECO:0007669"/>
    <property type="project" value="TreeGrafter"/>
</dbReference>
<feature type="region of interest" description="Disordered" evidence="1">
    <location>
        <begin position="536"/>
        <end position="631"/>
    </location>
</feature>
<organism evidence="3 4">
    <name type="scientific">Ridgeia piscesae</name>
    <name type="common">Tubeworm</name>
    <dbReference type="NCBI Taxonomy" id="27915"/>
    <lineage>
        <taxon>Eukaryota</taxon>
        <taxon>Metazoa</taxon>
        <taxon>Spiralia</taxon>
        <taxon>Lophotrochozoa</taxon>
        <taxon>Annelida</taxon>
        <taxon>Polychaeta</taxon>
        <taxon>Sedentaria</taxon>
        <taxon>Canalipalpata</taxon>
        <taxon>Sabellida</taxon>
        <taxon>Siboglinidae</taxon>
        <taxon>Ridgeia</taxon>
    </lineage>
</organism>
<dbReference type="InterPro" id="IPR035892">
    <property type="entry name" value="C2_domain_sf"/>
</dbReference>
<feature type="compositionally biased region" description="Polar residues" evidence="1">
    <location>
        <begin position="2366"/>
        <end position="2386"/>
    </location>
</feature>
<feature type="compositionally biased region" description="Polar residues" evidence="1">
    <location>
        <begin position="2325"/>
        <end position="2340"/>
    </location>
</feature>
<feature type="region of interest" description="Disordered" evidence="1">
    <location>
        <begin position="1795"/>
        <end position="1818"/>
    </location>
</feature>
<feature type="compositionally biased region" description="Basic residues" evidence="1">
    <location>
        <begin position="700"/>
        <end position="711"/>
    </location>
</feature>
<dbReference type="InterPro" id="IPR057537">
    <property type="entry name" value="C2_C2CD3_N"/>
</dbReference>
<feature type="compositionally biased region" description="Basic and acidic residues" evidence="1">
    <location>
        <begin position="592"/>
        <end position="604"/>
    </location>
</feature>
<feature type="compositionally biased region" description="Basic residues" evidence="1">
    <location>
        <begin position="1803"/>
        <end position="1812"/>
    </location>
</feature>
<dbReference type="InterPro" id="IPR000008">
    <property type="entry name" value="C2_dom"/>
</dbReference>
<dbReference type="SUPFAM" id="SSF49562">
    <property type="entry name" value="C2 domain (Calcium/lipid-binding domain, CaLB)"/>
    <property type="match status" value="2"/>
</dbReference>
<proteinExistence type="predicted"/>
<name>A0AAD9NNP2_RIDPI</name>
<evidence type="ECO:0000313" key="4">
    <source>
        <dbReference type="Proteomes" id="UP001209878"/>
    </source>
</evidence>
<keyword evidence="4" id="KW-1185">Reference proteome</keyword>
<feature type="region of interest" description="Disordered" evidence="1">
    <location>
        <begin position="684"/>
        <end position="711"/>
    </location>
</feature>
<feature type="compositionally biased region" description="Acidic residues" evidence="1">
    <location>
        <begin position="2514"/>
        <end position="2527"/>
    </location>
</feature>
<feature type="region of interest" description="Disordered" evidence="1">
    <location>
        <begin position="2265"/>
        <end position="2306"/>
    </location>
</feature>
<dbReference type="Pfam" id="PF00168">
    <property type="entry name" value="C2"/>
    <property type="match status" value="2"/>
</dbReference>
<evidence type="ECO:0000256" key="1">
    <source>
        <dbReference type="SAM" id="MobiDB-lite"/>
    </source>
</evidence>
<feature type="domain" description="C2" evidence="2">
    <location>
        <begin position="938"/>
        <end position="1090"/>
    </location>
</feature>
<feature type="region of interest" description="Disordered" evidence="1">
    <location>
        <begin position="208"/>
        <end position="234"/>
    </location>
</feature>
<reference evidence="3" key="1">
    <citation type="journal article" date="2023" name="Mol. Biol. Evol.">
        <title>Third-Generation Sequencing Reveals the Adaptive Role of the Epigenome in Three Deep-Sea Polychaetes.</title>
        <authorList>
            <person name="Perez M."/>
            <person name="Aroh O."/>
            <person name="Sun Y."/>
            <person name="Lan Y."/>
            <person name="Juniper S.K."/>
            <person name="Young C.R."/>
            <person name="Angers B."/>
            <person name="Qian P.Y."/>
        </authorList>
    </citation>
    <scope>NUCLEOTIDE SEQUENCE</scope>
    <source>
        <strain evidence="3">R07B-5</strain>
    </source>
</reference>
<dbReference type="Proteomes" id="UP001209878">
    <property type="component" value="Unassembled WGS sequence"/>
</dbReference>
<feature type="compositionally biased region" description="Basic and acidic residues" evidence="1">
    <location>
        <begin position="2351"/>
        <end position="2365"/>
    </location>
</feature>
<dbReference type="GO" id="GO:0005814">
    <property type="term" value="C:centriole"/>
    <property type="evidence" value="ECO:0007669"/>
    <property type="project" value="TreeGrafter"/>
</dbReference>
<dbReference type="SMART" id="SM00239">
    <property type="entry name" value="C2"/>
    <property type="match status" value="4"/>
</dbReference>
<evidence type="ECO:0000259" key="2">
    <source>
        <dbReference type="PROSITE" id="PS50004"/>
    </source>
</evidence>
<dbReference type="Gene3D" id="2.60.40.150">
    <property type="entry name" value="C2 domain"/>
    <property type="match status" value="3"/>
</dbReference>